<evidence type="ECO:0000313" key="4">
    <source>
        <dbReference type="EMBL" id="CAK7352248.1"/>
    </source>
</evidence>
<evidence type="ECO:0000313" key="5">
    <source>
        <dbReference type="Proteomes" id="UP001314170"/>
    </source>
</evidence>
<dbReference type="Proteomes" id="UP001314170">
    <property type="component" value="Unassembled WGS sequence"/>
</dbReference>
<feature type="domain" description="DUF547" evidence="2">
    <location>
        <begin position="369"/>
        <end position="502"/>
    </location>
</feature>
<dbReference type="Pfam" id="PF14389">
    <property type="entry name" value="Lzipper-MIP1"/>
    <property type="match status" value="1"/>
</dbReference>
<comment type="caution">
    <text evidence="4">The sequence shown here is derived from an EMBL/GenBank/DDBJ whole genome shotgun (WGS) entry which is preliminary data.</text>
</comment>
<feature type="domain" description="Ternary complex factor MIP1 leucine-zipper" evidence="3">
    <location>
        <begin position="84"/>
        <end position="162"/>
    </location>
</feature>
<dbReference type="AlphaFoldDB" id="A0AAV1SM68"/>
<dbReference type="Pfam" id="PF04784">
    <property type="entry name" value="DUF547"/>
    <property type="match status" value="1"/>
</dbReference>
<dbReference type="InterPro" id="IPR006869">
    <property type="entry name" value="DUF547"/>
</dbReference>
<evidence type="ECO:0000256" key="1">
    <source>
        <dbReference type="SAM" id="Coils"/>
    </source>
</evidence>
<reference evidence="4 5" key="1">
    <citation type="submission" date="2024-01" db="EMBL/GenBank/DDBJ databases">
        <authorList>
            <person name="Waweru B."/>
        </authorList>
    </citation>
    <scope>NUCLEOTIDE SEQUENCE [LARGE SCALE GENOMIC DNA]</scope>
</reference>
<keyword evidence="1" id="KW-0175">Coiled coil</keyword>
<dbReference type="PANTHER" id="PTHR23054:SF61">
    <property type="entry name" value="OS02G0153000 PROTEIN"/>
    <property type="match status" value="1"/>
</dbReference>
<accession>A0AAV1SM68</accession>
<organism evidence="4 5">
    <name type="scientific">Dovyalis caffra</name>
    <dbReference type="NCBI Taxonomy" id="77055"/>
    <lineage>
        <taxon>Eukaryota</taxon>
        <taxon>Viridiplantae</taxon>
        <taxon>Streptophyta</taxon>
        <taxon>Embryophyta</taxon>
        <taxon>Tracheophyta</taxon>
        <taxon>Spermatophyta</taxon>
        <taxon>Magnoliopsida</taxon>
        <taxon>eudicotyledons</taxon>
        <taxon>Gunneridae</taxon>
        <taxon>Pentapetalae</taxon>
        <taxon>rosids</taxon>
        <taxon>fabids</taxon>
        <taxon>Malpighiales</taxon>
        <taxon>Salicaceae</taxon>
        <taxon>Flacourtieae</taxon>
        <taxon>Dovyalis</taxon>
    </lineage>
</organism>
<dbReference type="InterPro" id="IPR025757">
    <property type="entry name" value="MIP1_Leuzipper"/>
</dbReference>
<protein>
    <submittedName>
        <fullName evidence="4">Uncharacterized protein</fullName>
    </submittedName>
</protein>
<dbReference type="PANTHER" id="PTHR23054">
    <property type="entry name" value="TERNARY COMPLEX FACTOR MIP1, LEUCINE-ZIPPER-RELATED"/>
    <property type="match status" value="1"/>
</dbReference>
<feature type="coiled-coil region" evidence="1">
    <location>
        <begin position="131"/>
        <end position="165"/>
    </location>
</feature>
<name>A0AAV1SM68_9ROSI</name>
<evidence type="ECO:0000259" key="3">
    <source>
        <dbReference type="Pfam" id="PF14389"/>
    </source>
</evidence>
<keyword evidence="5" id="KW-1185">Reference proteome</keyword>
<gene>
    <name evidence="4" type="ORF">DCAF_LOCUS24127</name>
</gene>
<proteinExistence type="predicted"/>
<dbReference type="EMBL" id="CAWUPB010001194">
    <property type="protein sequence ID" value="CAK7352248.1"/>
    <property type="molecule type" value="Genomic_DNA"/>
</dbReference>
<evidence type="ECO:0000259" key="2">
    <source>
        <dbReference type="Pfam" id="PF04784"/>
    </source>
</evidence>
<sequence>MLCLKTEVLHDDLDNNHPSNGNTNAETGSGGSSGGFLLPINLGGSIHKYLWRIGKKFLNAQCFQDAKPRSKRGGQMKGEDMSFYKHQLEQDIKKLQQQLQEEIAVRLALASAVEHSDSSFSNSPCQLPDKAQELLDSIAILEISVSKLEQESVALQYQLSQERNERRLAEYHLRHFPYPPSLPFDCSQSDLTETSMRTCSIEKVEGKVEYNILLPDVIRQPDKDHFVEKLWHHPNRLSEEMVLCMRDIFLSLADLSKLSSPECVASPSSPQGHLSYSSLASFSDSPIKNSLMKSPPNDMERGSEIAARYCKFDPYRVPGKVDWTKSIGTYCSAVEVSWLSVGQKELEYASGALKRFRLLVEQLAEVDPSCLSCNEKLAFWINVYNALIMHAFLAYGVPRSEIKLFSLMQKAAYIIGGHSTSAADIEYNILKMKPPAHRPQIALFLALQKFKITEEQKKFSIDQPEPLLAFALSCGMHSSPAVRIFRPEIVNDLLHNSLKDYVQASVGISNKSKLLVPKLLYCFAKGIVEDLLLPEWICQFLTPEQAVVVRDRLSNHKWRLLGARSFSILPFDSRFRFLFLM</sequence>